<reference evidence="4" key="1">
    <citation type="journal article" date="2023" name="Insect Mol. Biol.">
        <title>Genome sequencing provides insights into the evolution of gene families encoding plant cell wall-degrading enzymes in longhorned beetles.</title>
        <authorList>
            <person name="Shin N.R."/>
            <person name="Okamura Y."/>
            <person name="Kirsch R."/>
            <person name="Pauchet Y."/>
        </authorList>
    </citation>
    <scope>NUCLEOTIDE SEQUENCE</scope>
    <source>
        <strain evidence="4">MMC_N1</strain>
    </source>
</reference>
<dbReference type="InterPro" id="IPR008271">
    <property type="entry name" value="Ser/Thr_kinase_AS"/>
</dbReference>
<dbReference type="Gene3D" id="3.30.200.20">
    <property type="entry name" value="Phosphorylase Kinase, domain 1"/>
    <property type="match status" value="1"/>
</dbReference>
<evidence type="ECO:0000313" key="5">
    <source>
        <dbReference type="Proteomes" id="UP001162164"/>
    </source>
</evidence>
<keyword evidence="5" id="KW-1185">Reference proteome</keyword>
<dbReference type="Pfam" id="PF00069">
    <property type="entry name" value="Pkinase"/>
    <property type="match status" value="1"/>
</dbReference>
<evidence type="ECO:0000259" key="3">
    <source>
        <dbReference type="PROSITE" id="PS50011"/>
    </source>
</evidence>
<evidence type="ECO:0000313" key="4">
    <source>
        <dbReference type="EMBL" id="KAJ8980743.1"/>
    </source>
</evidence>
<protein>
    <recommendedName>
        <fullName evidence="3">Protein kinase domain-containing protein</fullName>
    </recommendedName>
</protein>
<keyword evidence="1" id="KW-0547">Nucleotide-binding</keyword>
<dbReference type="PROSITE" id="PS50011">
    <property type="entry name" value="PROTEIN_KINASE_DOM"/>
    <property type="match status" value="1"/>
</dbReference>
<feature type="domain" description="Protein kinase" evidence="3">
    <location>
        <begin position="25"/>
        <end position="316"/>
    </location>
</feature>
<organism evidence="4 5">
    <name type="scientific">Molorchus minor</name>
    <dbReference type="NCBI Taxonomy" id="1323400"/>
    <lineage>
        <taxon>Eukaryota</taxon>
        <taxon>Metazoa</taxon>
        <taxon>Ecdysozoa</taxon>
        <taxon>Arthropoda</taxon>
        <taxon>Hexapoda</taxon>
        <taxon>Insecta</taxon>
        <taxon>Pterygota</taxon>
        <taxon>Neoptera</taxon>
        <taxon>Endopterygota</taxon>
        <taxon>Coleoptera</taxon>
        <taxon>Polyphaga</taxon>
        <taxon>Cucujiformia</taxon>
        <taxon>Chrysomeloidea</taxon>
        <taxon>Cerambycidae</taxon>
        <taxon>Lamiinae</taxon>
        <taxon>Monochamini</taxon>
        <taxon>Molorchus</taxon>
    </lineage>
</organism>
<dbReference type="InterPro" id="IPR011009">
    <property type="entry name" value="Kinase-like_dom_sf"/>
</dbReference>
<accession>A0ABQ9JRV6</accession>
<evidence type="ECO:0000256" key="2">
    <source>
        <dbReference type="ARBA" id="ARBA00022840"/>
    </source>
</evidence>
<dbReference type="SMART" id="SM00220">
    <property type="entry name" value="S_TKc"/>
    <property type="match status" value="1"/>
</dbReference>
<dbReference type="Proteomes" id="UP001162164">
    <property type="component" value="Unassembled WGS sequence"/>
</dbReference>
<dbReference type="SUPFAM" id="SSF56112">
    <property type="entry name" value="Protein kinase-like (PK-like)"/>
    <property type="match status" value="1"/>
</dbReference>
<dbReference type="InterPro" id="IPR050117">
    <property type="entry name" value="MAPK"/>
</dbReference>
<evidence type="ECO:0000256" key="1">
    <source>
        <dbReference type="ARBA" id="ARBA00022741"/>
    </source>
</evidence>
<dbReference type="EMBL" id="JAPWTJ010000238">
    <property type="protein sequence ID" value="KAJ8980743.1"/>
    <property type="molecule type" value="Genomic_DNA"/>
</dbReference>
<comment type="caution">
    <text evidence="4">The sequence shown here is derived from an EMBL/GenBank/DDBJ whole genome shotgun (WGS) entry which is preliminary data.</text>
</comment>
<feature type="non-terminal residue" evidence="4">
    <location>
        <position position="524"/>
    </location>
</feature>
<name>A0ABQ9JRV6_9CUCU</name>
<dbReference type="PROSITE" id="PS00108">
    <property type="entry name" value="PROTEIN_KINASE_ST"/>
    <property type="match status" value="1"/>
</dbReference>
<gene>
    <name evidence="4" type="ORF">NQ317_011391</name>
</gene>
<dbReference type="InterPro" id="IPR000719">
    <property type="entry name" value="Prot_kinase_dom"/>
</dbReference>
<sequence>MDLLQSSNTKKSINIPRFKPLFSEYKVLDKIGEEVLKFQNRDTGICYAAKRLKKVYKTEASIMSCAEIIAAQKLPYHPNILNMLQYHYDNFTGKVTFIFELMDMSMHDYLKTKRRGLSEHRVKNYLYQMLQGLDHLHKHGLFHRDVKPENILLKFPSILYHPLSQASSREIIKLADLGSVRGIYSSPPYTEYISTRWYRSPECLLTIGQYGPKMDVWAAGCVFFEMLTLRPLFPGSNEIDQLSKIHQIVGSPSIQFLGRLRSRSRNCIFFPKLKGTGVDMLCPFITRNGRNLLRLMIEYDPDKRSNVKRLLRNCYFDDIRVTYEMSFAKYQPQIRNSSWYRQNESLKRSMGDDGSFNNRGLVKTKMMKRDHYCPDELGKCCKETPRTKHGIINSSHEMPFFGPQRPLVLNKANLSNHKTSSLPVVDNRTVNPVNYISKNVTQNRLVKTSSLKKKQEGRFLKTTSNLDTIKHDMDVKNNLKHKLHSKSFIIPRKMGQHKIHTINDKEMVEFQKKKVECAHVFYCE</sequence>
<proteinExistence type="predicted"/>
<keyword evidence="2" id="KW-0067">ATP-binding</keyword>
<dbReference type="PANTHER" id="PTHR24055">
    <property type="entry name" value="MITOGEN-ACTIVATED PROTEIN KINASE"/>
    <property type="match status" value="1"/>
</dbReference>
<dbReference type="Gene3D" id="1.10.510.10">
    <property type="entry name" value="Transferase(Phosphotransferase) domain 1"/>
    <property type="match status" value="1"/>
</dbReference>